<gene>
    <name evidence="1" type="ORF">SDC9_38673</name>
</gene>
<name>A0A644VME5_9ZZZZ</name>
<sequence>MKKILAVILVALASASAAYSMELKDYNVLYRMNENSTFKALVRYLNAGDEQADQLKYIFDLTERKLNYANKKESTIDAERALYFNLGNVKYILSEDQYRKYLIILNVSRFSKDEDYIADNN</sequence>
<dbReference type="EMBL" id="VSSQ01000362">
    <property type="protein sequence ID" value="MPL92564.1"/>
    <property type="molecule type" value="Genomic_DNA"/>
</dbReference>
<organism evidence="1">
    <name type="scientific">bioreactor metagenome</name>
    <dbReference type="NCBI Taxonomy" id="1076179"/>
    <lineage>
        <taxon>unclassified sequences</taxon>
        <taxon>metagenomes</taxon>
        <taxon>ecological metagenomes</taxon>
    </lineage>
</organism>
<accession>A0A644VME5</accession>
<evidence type="ECO:0000313" key="1">
    <source>
        <dbReference type="EMBL" id="MPL92564.1"/>
    </source>
</evidence>
<dbReference type="AlphaFoldDB" id="A0A644VME5"/>
<reference evidence="1" key="1">
    <citation type="submission" date="2019-08" db="EMBL/GenBank/DDBJ databases">
        <authorList>
            <person name="Kucharzyk K."/>
            <person name="Murdoch R.W."/>
            <person name="Higgins S."/>
            <person name="Loffler F."/>
        </authorList>
    </citation>
    <scope>NUCLEOTIDE SEQUENCE</scope>
</reference>
<proteinExistence type="predicted"/>
<protein>
    <submittedName>
        <fullName evidence="1">Uncharacterized protein</fullName>
    </submittedName>
</protein>
<comment type="caution">
    <text evidence="1">The sequence shown here is derived from an EMBL/GenBank/DDBJ whole genome shotgun (WGS) entry which is preliminary data.</text>
</comment>